<evidence type="ECO:0000256" key="6">
    <source>
        <dbReference type="SAM" id="Phobius"/>
    </source>
</evidence>
<feature type="transmembrane region" description="Helical" evidence="6">
    <location>
        <begin position="76"/>
        <end position="95"/>
    </location>
</feature>
<gene>
    <name evidence="8" type="ORF">LSALG_LOCUS16982</name>
</gene>
<evidence type="ECO:0000256" key="1">
    <source>
        <dbReference type="ARBA" id="ARBA00004141"/>
    </source>
</evidence>
<name>A0AA36DZS7_LACSI</name>
<protein>
    <recommendedName>
        <fullName evidence="7">ABC-2 type transporter transmembrane domain-containing protein</fullName>
    </recommendedName>
</protein>
<dbReference type="EMBL" id="OX465079">
    <property type="protein sequence ID" value="CAI9277030.1"/>
    <property type="molecule type" value="Genomic_DNA"/>
</dbReference>
<dbReference type="PANTHER" id="PTHR19241">
    <property type="entry name" value="ATP-BINDING CASSETTE TRANSPORTER"/>
    <property type="match status" value="1"/>
</dbReference>
<feature type="transmembrane region" description="Helical" evidence="6">
    <location>
        <begin position="42"/>
        <end position="64"/>
    </location>
</feature>
<evidence type="ECO:0000256" key="5">
    <source>
        <dbReference type="ARBA" id="ARBA00023136"/>
    </source>
</evidence>
<dbReference type="AlphaFoldDB" id="A0AA36DZS7"/>
<evidence type="ECO:0000259" key="7">
    <source>
        <dbReference type="Pfam" id="PF01061"/>
    </source>
</evidence>
<accession>A0AA36DZS7</accession>
<evidence type="ECO:0000256" key="2">
    <source>
        <dbReference type="ARBA" id="ARBA00022448"/>
    </source>
</evidence>
<evidence type="ECO:0000256" key="3">
    <source>
        <dbReference type="ARBA" id="ARBA00022692"/>
    </source>
</evidence>
<dbReference type="GO" id="GO:0005886">
    <property type="term" value="C:plasma membrane"/>
    <property type="evidence" value="ECO:0007669"/>
    <property type="project" value="UniProtKB-ARBA"/>
</dbReference>
<reference evidence="8" key="1">
    <citation type="submission" date="2023-04" db="EMBL/GenBank/DDBJ databases">
        <authorList>
            <person name="Vijverberg K."/>
            <person name="Xiong W."/>
            <person name="Schranz E."/>
        </authorList>
    </citation>
    <scope>NUCLEOTIDE SEQUENCE</scope>
</reference>
<dbReference type="InterPro" id="IPR013525">
    <property type="entry name" value="ABC2_TM"/>
</dbReference>
<evidence type="ECO:0000313" key="9">
    <source>
        <dbReference type="Proteomes" id="UP001177003"/>
    </source>
</evidence>
<keyword evidence="5 6" id="KW-0472">Membrane</keyword>
<sequence>MRTAEKEWTEVVVWCTKVSRRRRQAMTGPTNGREDRSSVHNWILRVPYSVVEAIVWSIIVYYTVFFSPSVGRFFRYVFVLFSMHHMDLGIFRTLAVVARNVIIANTFGSAALLVVFLLGGFIMPKDMCFTGWWSLLASLLSPTSFRKIMMHEIQIRPLVEPTNIIKDHPRLQYSWRDLVSKDNNNSLTLVSIWAPVVALIQVPLLNHLKDQTYGEMSDEFNITWLHRGDLILNVSDLSIESSMNLGLLLDQLRYQAVKSLSNMVVIILIKSLEQILYYSFQCYYNDDQELFPCLSLDFRVVFDEELGLILKLRDMMIGWIHEGFQSFFRQPNDELLKQEGAPL</sequence>
<evidence type="ECO:0000313" key="8">
    <source>
        <dbReference type="EMBL" id="CAI9277030.1"/>
    </source>
</evidence>
<dbReference type="GO" id="GO:0140359">
    <property type="term" value="F:ABC-type transporter activity"/>
    <property type="evidence" value="ECO:0007669"/>
    <property type="project" value="InterPro"/>
</dbReference>
<comment type="subcellular location">
    <subcellularLocation>
        <location evidence="1">Membrane</location>
        <topology evidence="1">Multi-pass membrane protein</topology>
    </subcellularLocation>
</comment>
<feature type="domain" description="ABC-2 type transporter transmembrane" evidence="7">
    <location>
        <begin position="41"/>
        <end position="139"/>
    </location>
</feature>
<organism evidence="8 9">
    <name type="scientific">Lactuca saligna</name>
    <name type="common">Willowleaf lettuce</name>
    <dbReference type="NCBI Taxonomy" id="75948"/>
    <lineage>
        <taxon>Eukaryota</taxon>
        <taxon>Viridiplantae</taxon>
        <taxon>Streptophyta</taxon>
        <taxon>Embryophyta</taxon>
        <taxon>Tracheophyta</taxon>
        <taxon>Spermatophyta</taxon>
        <taxon>Magnoliopsida</taxon>
        <taxon>eudicotyledons</taxon>
        <taxon>Gunneridae</taxon>
        <taxon>Pentapetalae</taxon>
        <taxon>asterids</taxon>
        <taxon>campanulids</taxon>
        <taxon>Asterales</taxon>
        <taxon>Asteraceae</taxon>
        <taxon>Cichorioideae</taxon>
        <taxon>Cichorieae</taxon>
        <taxon>Lactucinae</taxon>
        <taxon>Lactuca</taxon>
    </lineage>
</organism>
<keyword evidence="4 6" id="KW-1133">Transmembrane helix</keyword>
<feature type="transmembrane region" description="Helical" evidence="6">
    <location>
        <begin position="102"/>
        <end position="123"/>
    </location>
</feature>
<evidence type="ECO:0000256" key="4">
    <source>
        <dbReference type="ARBA" id="ARBA00022989"/>
    </source>
</evidence>
<dbReference type="Proteomes" id="UP001177003">
    <property type="component" value="Chromosome 3"/>
</dbReference>
<keyword evidence="9" id="KW-1185">Reference proteome</keyword>
<keyword evidence="2" id="KW-0813">Transport</keyword>
<proteinExistence type="predicted"/>
<dbReference type="Pfam" id="PF01061">
    <property type="entry name" value="ABC2_membrane"/>
    <property type="match status" value="1"/>
</dbReference>
<keyword evidence="3 6" id="KW-0812">Transmembrane</keyword>